<dbReference type="InterPro" id="IPR019135">
    <property type="entry name" value="Polycomb_protein_VEFS-Box"/>
</dbReference>
<reference evidence="9 10" key="1">
    <citation type="submission" date="2019-10" db="EMBL/GenBank/DDBJ databases">
        <authorList>
            <person name="Palmer J.M."/>
        </authorList>
    </citation>
    <scope>NUCLEOTIDE SEQUENCE [LARGE SCALE GENOMIC DNA]</scope>
    <source>
        <strain evidence="9 10">TWF506</strain>
    </source>
</reference>
<evidence type="ECO:0000259" key="8">
    <source>
        <dbReference type="Pfam" id="PF09733"/>
    </source>
</evidence>
<feature type="compositionally biased region" description="Low complexity" evidence="7">
    <location>
        <begin position="39"/>
        <end position="73"/>
    </location>
</feature>
<feature type="compositionally biased region" description="Polar residues" evidence="7">
    <location>
        <begin position="17"/>
        <end position="34"/>
    </location>
</feature>
<evidence type="ECO:0000313" key="10">
    <source>
        <dbReference type="Proteomes" id="UP001307849"/>
    </source>
</evidence>
<dbReference type="EMBL" id="JAVHJM010000001">
    <property type="protein sequence ID" value="KAK6521210.1"/>
    <property type="molecule type" value="Genomic_DNA"/>
</dbReference>
<dbReference type="CDD" id="cd21552">
    <property type="entry name" value="VEFS-box_ctSUZ12-like"/>
    <property type="match status" value="1"/>
</dbReference>
<feature type="domain" description="Polycomb protein VEFS-Box" evidence="8">
    <location>
        <begin position="576"/>
        <end position="658"/>
    </location>
</feature>
<keyword evidence="3" id="KW-0863">Zinc-finger</keyword>
<evidence type="ECO:0000256" key="4">
    <source>
        <dbReference type="ARBA" id="ARBA00022833"/>
    </source>
</evidence>
<keyword evidence="10" id="KW-1185">Reference proteome</keyword>
<feature type="region of interest" description="Disordered" evidence="7">
    <location>
        <begin position="353"/>
        <end position="372"/>
    </location>
</feature>
<comment type="similarity">
    <text evidence="1">Belongs to the VEFS (VRN2-EMF2-FIS2-SU(Z)12) family.</text>
</comment>
<dbReference type="GO" id="GO:0008270">
    <property type="term" value="F:zinc ion binding"/>
    <property type="evidence" value="ECO:0007669"/>
    <property type="project" value="UniProtKB-KW"/>
</dbReference>
<evidence type="ECO:0000256" key="5">
    <source>
        <dbReference type="ARBA" id="ARBA00023015"/>
    </source>
</evidence>
<evidence type="ECO:0000256" key="6">
    <source>
        <dbReference type="ARBA" id="ARBA00023163"/>
    </source>
</evidence>
<protein>
    <recommendedName>
        <fullName evidence="8">Polycomb protein VEFS-Box domain-containing protein</fullName>
    </recommendedName>
</protein>
<dbReference type="Pfam" id="PF09733">
    <property type="entry name" value="VEFS-Box"/>
    <property type="match status" value="1"/>
</dbReference>
<evidence type="ECO:0000256" key="7">
    <source>
        <dbReference type="SAM" id="MobiDB-lite"/>
    </source>
</evidence>
<gene>
    <name evidence="9" type="ORF">TWF506_001435</name>
</gene>
<dbReference type="Proteomes" id="UP001307849">
    <property type="component" value="Unassembled WGS sequence"/>
</dbReference>
<accession>A0AAN8NXP3</accession>
<keyword evidence="5" id="KW-0805">Transcription regulation</keyword>
<feature type="region of interest" description="Disordered" evidence="7">
    <location>
        <begin position="1"/>
        <end position="80"/>
    </location>
</feature>
<evidence type="ECO:0000256" key="3">
    <source>
        <dbReference type="ARBA" id="ARBA00022771"/>
    </source>
</evidence>
<proteinExistence type="inferred from homology"/>
<evidence type="ECO:0000313" key="9">
    <source>
        <dbReference type="EMBL" id="KAK6521210.1"/>
    </source>
</evidence>
<dbReference type="AlphaFoldDB" id="A0AAN8NXP3"/>
<evidence type="ECO:0000256" key="1">
    <source>
        <dbReference type="ARBA" id="ARBA00007416"/>
    </source>
</evidence>
<keyword evidence="2" id="KW-0479">Metal-binding</keyword>
<keyword evidence="4" id="KW-0862">Zinc</keyword>
<keyword evidence="6" id="KW-0804">Transcription</keyword>
<sequence>MKRKKEPTLPQIIGTARSRNSRFQNSYASSSRTRGSLPANNANNHPAAATNNANNHPAAATNSSNNNNNNNANSSGQPPLTLSDAYQGNLLLYNFFAKYSQKVFLERNITRILSDQARLLKAENEGRKGSRRYWNRDGATRKMSEIVRRLGVVPDINDEVKFGLKVGIVREFPRTGLRPMECEITLFAIESPSSSSRHAGLSSREQDEQTKVELLTETVKIEPRTDSVDVDQQTLCLKRHFVIPLSTFAVEDGGSQRFALSGYEIRCRVRLGQGHEGVYSVENTSEDRSYETCLRLDENLICNDGLNETTVAAVNVGEADLNTDTNLDSETLQLKLNFGWNKNIDYQILKNGKKKQQQQQHNESSVTVPSKRRKQIRIDYTFHGHVKNFDEQDAHKNLYTSTVNLNNKLYVFSYQGNTYTCVICQNTTFQSLERLRFHLLHTHTYFTCSLEGYVKHKDLVKIMVEPAVEEGRRFSQPPGNNDRKFLWIRPKGLGDRAFNLEEYLKGDTTWARGVVVPEAERKLINAPGRMLRKMQIVPDLNFGAEKRRCIVPAREDGKGYVRFLTGETVAAGDDLSESDDEIDESWVLKKVDEKIEASNFSSAGREYLKLWGSHVMIEGPRSNHHLQDCLIRFCRLNKKTLKPPPLRQEFDKFVAALRVRGQIDKLLVKQCKKVLDSAEE</sequence>
<evidence type="ECO:0000256" key="2">
    <source>
        <dbReference type="ARBA" id="ARBA00022723"/>
    </source>
</evidence>
<comment type="caution">
    <text evidence="9">The sequence shown here is derived from an EMBL/GenBank/DDBJ whole genome shotgun (WGS) entry which is preliminary data.</text>
</comment>
<name>A0AAN8NXP3_9PEZI</name>
<organism evidence="9 10">
    <name type="scientific">Arthrobotrys conoides</name>
    <dbReference type="NCBI Taxonomy" id="74498"/>
    <lineage>
        <taxon>Eukaryota</taxon>
        <taxon>Fungi</taxon>
        <taxon>Dikarya</taxon>
        <taxon>Ascomycota</taxon>
        <taxon>Pezizomycotina</taxon>
        <taxon>Orbiliomycetes</taxon>
        <taxon>Orbiliales</taxon>
        <taxon>Orbiliaceae</taxon>
        <taxon>Arthrobotrys</taxon>
    </lineage>
</organism>